<evidence type="ECO:0000256" key="1">
    <source>
        <dbReference type="SAM" id="Phobius"/>
    </source>
</evidence>
<evidence type="ECO:0000313" key="2">
    <source>
        <dbReference type="EMBL" id="MFC5525005.1"/>
    </source>
</evidence>
<organism evidence="2 3">
    <name type="scientific">Rhodanobacter ginsengisoli</name>
    <dbReference type="NCBI Taxonomy" id="418646"/>
    <lineage>
        <taxon>Bacteria</taxon>
        <taxon>Pseudomonadati</taxon>
        <taxon>Pseudomonadota</taxon>
        <taxon>Gammaproteobacteria</taxon>
        <taxon>Lysobacterales</taxon>
        <taxon>Rhodanobacteraceae</taxon>
        <taxon>Rhodanobacter</taxon>
    </lineage>
</organism>
<dbReference type="EMBL" id="JBHSNF010000001">
    <property type="protein sequence ID" value="MFC5525005.1"/>
    <property type="molecule type" value="Genomic_DNA"/>
</dbReference>
<evidence type="ECO:0008006" key="4">
    <source>
        <dbReference type="Google" id="ProtNLM"/>
    </source>
</evidence>
<proteinExistence type="predicted"/>
<dbReference type="Proteomes" id="UP001596114">
    <property type="component" value="Unassembled WGS sequence"/>
</dbReference>
<dbReference type="RefSeq" id="WP_377317682.1">
    <property type="nucleotide sequence ID" value="NZ_JBHSNF010000001.1"/>
</dbReference>
<keyword evidence="1" id="KW-1133">Transmembrane helix</keyword>
<accession>A0ABW0QK41</accession>
<gene>
    <name evidence="2" type="ORF">ACFPPA_04555</name>
</gene>
<keyword evidence="1" id="KW-0472">Membrane</keyword>
<name>A0ABW0QK41_9GAMM</name>
<feature type="transmembrane region" description="Helical" evidence="1">
    <location>
        <begin position="163"/>
        <end position="182"/>
    </location>
</feature>
<keyword evidence="3" id="KW-1185">Reference proteome</keyword>
<comment type="caution">
    <text evidence="2">The sequence shown here is derived from an EMBL/GenBank/DDBJ whole genome shotgun (WGS) entry which is preliminary data.</text>
</comment>
<feature type="transmembrane region" description="Helical" evidence="1">
    <location>
        <begin position="82"/>
        <end position="104"/>
    </location>
</feature>
<evidence type="ECO:0000313" key="3">
    <source>
        <dbReference type="Proteomes" id="UP001596114"/>
    </source>
</evidence>
<sequence>MTMRKEPRSLQEQFDAMDTRLLLERYRRGGLVPDALSALLSVLEGRGFTSDRLNHTEDAREGRHRIDQAVNAQRFRLKKVGLAFNSLFFPVCWFFLLSAIPVIGNYLMLGFVSLMGCSVNEAQAHPCSLLGWDLADVAYGYVVDAFLEGAANPLLAGWALEKFLISGLGIAWLMVVSILYIAKRRMRRQIERMVASTDG</sequence>
<keyword evidence="1" id="KW-0812">Transmembrane</keyword>
<protein>
    <recommendedName>
        <fullName evidence="4">DUF1700 domain-containing protein</fullName>
    </recommendedName>
</protein>
<reference evidence="3" key="1">
    <citation type="journal article" date="2019" name="Int. J. Syst. Evol. Microbiol.">
        <title>The Global Catalogue of Microorganisms (GCM) 10K type strain sequencing project: providing services to taxonomists for standard genome sequencing and annotation.</title>
        <authorList>
            <consortium name="The Broad Institute Genomics Platform"/>
            <consortium name="The Broad Institute Genome Sequencing Center for Infectious Disease"/>
            <person name="Wu L."/>
            <person name="Ma J."/>
        </authorList>
    </citation>
    <scope>NUCLEOTIDE SEQUENCE [LARGE SCALE GENOMIC DNA]</scope>
    <source>
        <strain evidence="3">CGMCC 1.16619</strain>
    </source>
</reference>